<dbReference type="STRING" id="74649.A0A2P6R6T7"/>
<keyword evidence="4" id="KW-0256">Endoplasmic reticulum</keyword>
<dbReference type="OMA" id="FWDDGHG"/>
<organism evidence="10 11">
    <name type="scientific">Rosa chinensis</name>
    <name type="common">China rose</name>
    <dbReference type="NCBI Taxonomy" id="74649"/>
    <lineage>
        <taxon>Eukaryota</taxon>
        <taxon>Viridiplantae</taxon>
        <taxon>Streptophyta</taxon>
        <taxon>Embryophyta</taxon>
        <taxon>Tracheophyta</taxon>
        <taxon>Spermatophyta</taxon>
        <taxon>Magnoliopsida</taxon>
        <taxon>eudicotyledons</taxon>
        <taxon>Gunneridae</taxon>
        <taxon>Pentapetalae</taxon>
        <taxon>rosids</taxon>
        <taxon>fabids</taxon>
        <taxon>Rosales</taxon>
        <taxon>Rosaceae</taxon>
        <taxon>Rosoideae</taxon>
        <taxon>Rosoideae incertae sedis</taxon>
        <taxon>Rosa</taxon>
    </lineage>
</organism>
<dbReference type="EMBL" id="PDCK01000041">
    <property type="protein sequence ID" value="PRQ42130.1"/>
    <property type="molecule type" value="Genomic_DNA"/>
</dbReference>
<keyword evidence="3 9" id="KW-0812">Transmembrane</keyword>
<dbReference type="GO" id="GO:0016787">
    <property type="term" value="F:hydrolase activity"/>
    <property type="evidence" value="ECO:0007669"/>
    <property type="project" value="UniProtKB-KW"/>
</dbReference>
<keyword evidence="5" id="KW-0735">Signal-anchor</keyword>
<dbReference type="GO" id="GO:0006465">
    <property type="term" value="P:signal peptide processing"/>
    <property type="evidence" value="ECO:0007669"/>
    <property type="project" value="InterPro"/>
</dbReference>
<feature type="transmembrane region" description="Helical" evidence="9">
    <location>
        <begin position="54"/>
        <end position="78"/>
    </location>
</feature>
<evidence type="ECO:0000256" key="1">
    <source>
        <dbReference type="ARBA" id="ARBA00004648"/>
    </source>
</evidence>
<dbReference type="AlphaFoldDB" id="A0A2P6R6T7"/>
<dbReference type="PANTHER" id="PTHR12804">
    <property type="entry name" value="MICROSOMAL SIGNAL PEPTIDASE 23 KD SUBUNIT SPC22/23"/>
    <property type="match status" value="1"/>
</dbReference>
<gene>
    <name evidence="10" type="ORF">RchiOBHm_Chr3g0454281</name>
</gene>
<reference evidence="10 11" key="1">
    <citation type="journal article" date="2018" name="Nat. Genet.">
        <title>The Rosa genome provides new insights in the design of modern roses.</title>
        <authorList>
            <person name="Bendahmane M."/>
        </authorList>
    </citation>
    <scope>NUCLEOTIDE SEQUENCE [LARGE SCALE GENOMIC DNA]</scope>
    <source>
        <strain evidence="11">cv. Old Blush</strain>
    </source>
</reference>
<keyword evidence="11" id="KW-1185">Reference proteome</keyword>
<evidence type="ECO:0000256" key="3">
    <source>
        <dbReference type="ARBA" id="ARBA00022692"/>
    </source>
</evidence>
<dbReference type="Pfam" id="PF04573">
    <property type="entry name" value="SPC22"/>
    <property type="match status" value="1"/>
</dbReference>
<sequence>MLCDLFTHRLKPVFVSSKPPKKKTKNAHLSLSDQKLQKITRRIPKERKKKMHSFGYRANALLTFAVTILALMCAMASMSDNFNTPSPTSQVQVLNINWFQKQPNGNDEVSMTLNISADLQSLFTWNTKQVFVFLAAEYETPKNALNQISLWDGIIPSQEHAKFWIHTSNKYRFVDQGSNLRGKEFNLTLHWHVMPKTGKMFADKMVMSGYRLPQEYR</sequence>
<keyword evidence="10" id="KW-0378">Hydrolase</keyword>
<proteinExistence type="inferred from homology"/>
<evidence type="ECO:0000313" key="11">
    <source>
        <dbReference type="Proteomes" id="UP000238479"/>
    </source>
</evidence>
<dbReference type="GO" id="GO:0045047">
    <property type="term" value="P:protein targeting to ER"/>
    <property type="evidence" value="ECO:0007669"/>
    <property type="project" value="TreeGrafter"/>
</dbReference>
<dbReference type="Proteomes" id="UP000238479">
    <property type="component" value="Chromosome 3"/>
</dbReference>
<evidence type="ECO:0000256" key="7">
    <source>
        <dbReference type="ARBA" id="ARBA00023136"/>
    </source>
</evidence>
<comment type="similarity">
    <text evidence="2">Belongs to the SPCS3 family.</text>
</comment>
<evidence type="ECO:0000256" key="6">
    <source>
        <dbReference type="ARBA" id="ARBA00022989"/>
    </source>
</evidence>
<dbReference type="PANTHER" id="PTHR12804:SF0">
    <property type="entry name" value="SIGNAL PEPTIDASE COMPLEX SUBUNIT 3"/>
    <property type="match status" value="1"/>
</dbReference>
<dbReference type="Gramene" id="PRQ42130">
    <property type="protein sequence ID" value="PRQ42130"/>
    <property type="gene ID" value="RchiOBHm_Chr3g0454281"/>
</dbReference>
<evidence type="ECO:0000256" key="4">
    <source>
        <dbReference type="ARBA" id="ARBA00022824"/>
    </source>
</evidence>
<comment type="caution">
    <text evidence="10">The sequence shown here is derived from an EMBL/GenBank/DDBJ whole genome shotgun (WGS) entry which is preliminary data.</text>
</comment>
<name>A0A2P6R6T7_ROSCH</name>
<evidence type="ECO:0000256" key="9">
    <source>
        <dbReference type="SAM" id="Phobius"/>
    </source>
</evidence>
<evidence type="ECO:0000256" key="8">
    <source>
        <dbReference type="ARBA" id="ARBA00029556"/>
    </source>
</evidence>
<accession>A0A2P6R6T7</accession>
<keyword evidence="7 9" id="KW-0472">Membrane</keyword>
<keyword evidence="6 9" id="KW-1133">Transmembrane helix</keyword>
<evidence type="ECO:0000256" key="2">
    <source>
        <dbReference type="ARBA" id="ARBA00009289"/>
    </source>
</evidence>
<dbReference type="InterPro" id="IPR007653">
    <property type="entry name" value="SPC3"/>
</dbReference>
<dbReference type="GO" id="GO:0005787">
    <property type="term" value="C:signal peptidase complex"/>
    <property type="evidence" value="ECO:0007669"/>
    <property type="project" value="InterPro"/>
</dbReference>
<evidence type="ECO:0000256" key="5">
    <source>
        <dbReference type="ARBA" id="ARBA00022968"/>
    </source>
</evidence>
<evidence type="ECO:0000313" key="10">
    <source>
        <dbReference type="EMBL" id="PRQ42130.1"/>
    </source>
</evidence>
<comment type="subcellular location">
    <subcellularLocation>
        <location evidence="1">Endoplasmic reticulum membrane</location>
        <topology evidence="1">Single-pass type II membrane protein</topology>
    </subcellularLocation>
</comment>
<protein>
    <recommendedName>
        <fullName evidence="8">Signal peptidase complex subunit 3</fullName>
    </recommendedName>
</protein>